<accession>A0AAV8YUJ5</accession>
<dbReference type="AlphaFoldDB" id="A0AAV8YUJ5"/>
<proteinExistence type="predicted"/>
<reference evidence="1" key="1">
    <citation type="journal article" date="2023" name="Insect Mol. Biol.">
        <title>Genome sequencing provides insights into the evolution of gene families encoding plant cell wall-degrading enzymes in longhorned beetles.</title>
        <authorList>
            <person name="Shin N.R."/>
            <person name="Okamura Y."/>
            <person name="Kirsch R."/>
            <person name="Pauchet Y."/>
        </authorList>
    </citation>
    <scope>NUCLEOTIDE SEQUENCE</scope>
    <source>
        <strain evidence="1">AMC_N1</strain>
    </source>
</reference>
<sequence>MKEIRIIKQASIGTEELIDEDHSKINGTLERYSKPVVSKVYYKASNVAENFIRSNIAEWQIGGPGILVTVDTYPEGCANTNPIRMSRPILCITEVKSVPQKYWLETLPTFDAQDAQQIRRLKDTILLTVRSLVRPGSILITPHVSTLCSHSDFDCLKSYYPVIVSTMDLARHNDGEQNVFLNLATIWRSVLDVCEEAQFYNSIYIRQFIVSHMWRRRYRDRSFEVFLYQLSLMQ</sequence>
<dbReference type="EMBL" id="JAPWTK010000040">
    <property type="protein sequence ID" value="KAJ8955172.1"/>
    <property type="molecule type" value="Genomic_DNA"/>
</dbReference>
<keyword evidence="2" id="KW-1185">Reference proteome</keyword>
<comment type="caution">
    <text evidence="1">The sequence shown here is derived from an EMBL/GenBank/DDBJ whole genome shotgun (WGS) entry which is preliminary data.</text>
</comment>
<organism evidence="1 2">
    <name type="scientific">Aromia moschata</name>
    <dbReference type="NCBI Taxonomy" id="1265417"/>
    <lineage>
        <taxon>Eukaryota</taxon>
        <taxon>Metazoa</taxon>
        <taxon>Ecdysozoa</taxon>
        <taxon>Arthropoda</taxon>
        <taxon>Hexapoda</taxon>
        <taxon>Insecta</taxon>
        <taxon>Pterygota</taxon>
        <taxon>Neoptera</taxon>
        <taxon>Endopterygota</taxon>
        <taxon>Coleoptera</taxon>
        <taxon>Polyphaga</taxon>
        <taxon>Cucujiformia</taxon>
        <taxon>Chrysomeloidea</taxon>
        <taxon>Cerambycidae</taxon>
        <taxon>Cerambycinae</taxon>
        <taxon>Callichromatini</taxon>
        <taxon>Aromia</taxon>
    </lineage>
</organism>
<protein>
    <submittedName>
        <fullName evidence="1">Uncharacterized protein</fullName>
    </submittedName>
</protein>
<evidence type="ECO:0000313" key="1">
    <source>
        <dbReference type="EMBL" id="KAJ8955172.1"/>
    </source>
</evidence>
<evidence type="ECO:0000313" key="2">
    <source>
        <dbReference type="Proteomes" id="UP001162162"/>
    </source>
</evidence>
<name>A0AAV8YUJ5_9CUCU</name>
<gene>
    <name evidence="1" type="ORF">NQ318_009066</name>
</gene>
<dbReference type="Proteomes" id="UP001162162">
    <property type="component" value="Unassembled WGS sequence"/>
</dbReference>